<name>A0AAV1P415_SCOSC</name>
<protein>
    <submittedName>
        <fullName evidence="1">Uncharacterized protein</fullName>
    </submittedName>
</protein>
<comment type="caution">
    <text evidence="1">The sequence shown here is derived from an EMBL/GenBank/DDBJ whole genome shotgun (WGS) entry which is preliminary data.</text>
</comment>
<keyword evidence="2" id="KW-1185">Reference proteome</keyword>
<evidence type="ECO:0000313" key="1">
    <source>
        <dbReference type="EMBL" id="CAK6966065.1"/>
    </source>
</evidence>
<dbReference type="AlphaFoldDB" id="A0AAV1P415"/>
<evidence type="ECO:0000313" key="2">
    <source>
        <dbReference type="Proteomes" id="UP001314229"/>
    </source>
</evidence>
<reference evidence="1 2" key="1">
    <citation type="submission" date="2024-01" db="EMBL/GenBank/DDBJ databases">
        <authorList>
            <person name="Alioto T."/>
            <person name="Alioto T."/>
            <person name="Gomez Garrido J."/>
        </authorList>
    </citation>
    <scope>NUCLEOTIDE SEQUENCE [LARGE SCALE GENOMIC DNA]</scope>
</reference>
<sequence>MGLHYINRKHGVRAPVKSTARRRWILSDAAAELTVPGAAATRRAAQVSGHFLLSTPALCSWSSHHTDASGGVPVLAEPDRSDGEIRGCDKNDSRKECCSSSPVLKAREAVAPCICSVSRAPGEGYTGPRLSLRIFWMMLRFCGNFAALRKLHIKIPKSS</sequence>
<organism evidence="1 2">
    <name type="scientific">Scomber scombrus</name>
    <name type="common">Atlantic mackerel</name>
    <name type="synonym">Scomber vernalis</name>
    <dbReference type="NCBI Taxonomy" id="13677"/>
    <lineage>
        <taxon>Eukaryota</taxon>
        <taxon>Metazoa</taxon>
        <taxon>Chordata</taxon>
        <taxon>Craniata</taxon>
        <taxon>Vertebrata</taxon>
        <taxon>Euteleostomi</taxon>
        <taxon>Actinopterygii</taxon>
        <taxon>Neopterygii</taxon>
        <taxon>Teleostei</taxon>
        <taxon>Neoteleostei</taxon>
        <taxon>Acanthomorphata</taxon>
        <taxon>Pelagiaria</taxon>
        <taxon>Scombriformes</taxon>
        <taxon>Scombridae</taxon>
        <taxon>Scomber</taxon>
    </lineage>
</organism>
<dbReference type="Proteomes" id="UP001314229">
    <property type="component" value="Unassembled WGS sequence"/>
</dbReference>
<proteinExistence type="predicted"/>
<accession>A0AAV1P415</accession>
<dbReference type="EMBL" id="CAWUFR010000090">
    <property type="protein sequence ID" value="CAK6966065.1"/>
    <property type="molecule type" value="Genomic_DNA"/>
</dbReference>
<gene>
    <name evidence="1" type="ORF">FSCOSCO3_A023360</name>
</gene>